<dbReference type="Gene3D" id="1.20.1640.10">
    <property type="entry name" value="Multidrug efflux transporter AcrB transmembrane domain"/>
    <property type="match status" value="2"/>
</dbReference>
<dbReference type="Proteomes" id="UP000199459">
    <property type="component" value="Unassembled WGS sequence"/>
</dbReference>
<feature type="transmembrane region" description="Helical" evidence="1">
    <location>
        <begin position="473"/>
        <end position="494"/>
    </location>
</feature>
<keyword evidence="1" id="KW-1133">Transmembrane helix</keyword>
<dbReference type="SUPFAM" id="SSF82714">
    <property type="entry name" value="Multidrug efflux transporter AcrB TolC docking domain, DN and DC subdomains"/>
    <property type="match status" value="2"/>
</dbReference>
<dbReference type="InterPro" id="IPR001036">
    <property type="entry name" value="Acrflvin-R"/>
</dbReference>
<dbReference type="PRINTS" id="PR00702">
    <property type="entry name" value="ACRIFLAVINRP"/>
</dbReference>
<evidence type="ECO:0000256" key="1">
    <source>
        <dbReference type="SAM" id="Phobius"/>
    </source>
</evidence>
<dbReference type="PANTHER" id="PTHR32063:SF16">
    <property type="entry name" value="CATION EFFLUX SYSTEM (ACRB_ACRD_ACRF FAMILY)"/>
    <property type="match status" value="1"/>
</dbReference>
<dbReference type="SUPFAM" id="SSF82866">
    <property type="entry name" value="Multidrug efflux transporter AcrB transmembrane domain"/>
    <property type="match status" value="2"/>
</dbReference>
<accession>A0A1H8AJD5</accession>
<keyword evidence="1" id="KW-0812">Transmembrane</keyword>
<dbReference type="GO" id="GO:0042910">
    <property type="term" value="F:xenobiotic transmembrane transporter activity"/>
    <property type="evidence" value="ECO:0007669"/>
    <property type="project" value="TreeGrafter"/>
</dbReference>
<feature type="transmembrane region" description="Helical" evidence="1">
    <location>
        <begin position="1055"/>
        <end position="1078"/>
    </location>
</feature>
<dbReference type="Gene3D" id="3.30.2090.10">
    <property type="entry name" value="Multidrug efflux transporter AcrB TolC docking domain, DN and DC subdomains"/>
    <property type="match status" value="2"/>
</dbReference>
<dbReference type="Gene3D" id="3.30.70.1430">
    <property type="entry name" value="Multidrug efflux transporter AcrB pore domain"/>
    <property type="match status" value="2"/>
</dbReference>
<dbReference type="STRING" id="917.SAMN05216326_12323"/>
<keyword evidence="1" id="KW-0472">Membrane</keyword>
<feature type="transmembrane region" description="Helical" evidence="1">
    <location>
        <begin position="975"/>
        <end position="1000"/>
    </location>
</feature>
<feature type="transmembrane region" description="Helical" evidence="1">
    <location>
        <begin position="914"/>
        <end position="931"/>
    </location>
</feature>
<dbReference type="EMBL" id="FOCP01000001">
    <property type="protein sequence ID" value="SEM70721.1"/>
    <property type="molecule type" value="Genomic_DNA"/>
</dbReference>
<dbReference type="Gene3D" id="3.30.70.1320">
    <property type="entry name" value="Multidrug efflux transporter AcrB pore domain like"/>
    <property type="match status" value="1"/>
</dbReference>
<dbReference type="InterPro" id="IPR027463">
    <property type="entry name" value="AcrB_DN_DC_subdom"/>
</dbReference>
<feature type="transmembrane region" description="Helical" evidence="1">
    <location>
        <begin position="1029"/>
        <end position="1049"/>
    </location>
</feature>
<gene>
    <name evidence="2" type="ORF">SAMN05216325_101177</name>
</gene>
<dbReference type="PANTHER" id="PTHR32063">
    <property type="match status" value="1"/>
</dbReference>
<feature type="transmembrane region" description="Helical" evidence="1">
    <location>
        <begin position="565"/>
        <end position="584"/>
    </location>
</feature>
<evidence type="ECO:0000313" key="2">
    <source>
        <dbReference type="EMBL" id="SEM70721.1"/>
    </source>
</evidence>
<proteinExistence type="predicted"/>
<dbReference type="AlphaFoldDB" id="A0A1H8AJD5"/>
<feature type="transmembrane region" description="Helical" evidence="1">
    <location>
        <begin position="506"/>
        <end position="527"/>
    </location>
</feature>
<reference evidence="2 3" key="1">
    <citation type="submission" date="2016-10" db="EMBL/GenBank/DDBJ databases">
        <authorList>
            <person name="de Groot N.N."/>
        </authorList>
    </citation>
    <scope>NUCLEOTIDE SEQUENCE [LARGE SCALE GENOMIC DNA]</scope>
    <source>
        <strain evidence="2 3">Nm22</strain>
    </source>
</reference>
<protein>
    <submittedName>
        <fullName evidence="2">Multidrug efflux pump subunit AcrB</fullName>
    </submittedName>
</protein>
<feature type="transmembrane region" description="Helical" evidence="1">
    <location>
        <begin position="371"/>
        <end position="388"/>
    </location>
</feature>
<dbReference type="SUPFAM" id="SSF82693">
    <property type="entry name" value="Multidrug efflux transporter AcrB pore domain, PN1, PN2, PC1 and PC2 subdomains"/>
    <property type="match status" value="3"/>
</dbReference>
<dbReference type="OrthoDB" id="9042683at2"/>
<dbReference type="GO" id="GO:0005886">
    <property type="term" value="C:plasma membrane"/>
    <property type="evidence" value="ECO:0007669"/>
    <property type="project" value="TreeGrafter"/>
</dbReference>
<organism evidence="2 3">
    <name type="scientific">Nitrosomonas marina</name>
    <dbReference type="NCBI Taxonomy" id="917"/>
    <lineage>
        <taxon>Bacteria</taxon>
        <taxon>Pseudomonadati</taxon>
        <taxon>Pseudomonadota</taxon>
        <taxon>Betaproteobacteria</taxon>
        <taxon>Nitrosomonadales</taxon>
        <taxon>Nitrosomonadaceae</taxon>
        <taxon>Nitrosomonas</taxon>
    </lineage>
</organism>
<feature type="transmembrane region" description="Helical" evidence="1">
    <location>
        <begin position="20"/>
        <end position="44"/>
    </location>
</feature>
<feature type="transmembrane region" description="Helical" evidence="1">
    <location>
        <begin position="395"/>
        <end position="412"/>
    </location>
</feature>
<dbReference type="Gene3D" id="3.30.70.1440">
    <property type="entry name" value="Multidrug efflux transporter AcrB pore domain"/>
    <property type="match status" value="1"/>
</dbReference>
<feature type="transmembrane region" description="Helical" evidence="1">
    <location>
        <begin position="940"/>
        <end position="963"/>
    </location>
</feature>
<name>A0A1H8AJD5_9PROT</name>
<dbReference type="Pfam" id="PF00873">
    <property type="entry name" value="ACR_tran"/>
    <property type="match status" value="1"/>
</dbReference>
<sequence>MGSENKQVKKYGLTTRIVKVFTTSQLSILFLIISLLAGAVALTLTPREEDPQIVVPVMDVLLEYPGASSEEVEKLAATPLEVLLKQIEGVEYVYSVSRPGAAVVTVRYYVGQSYEDSLIKTWNKLLSNQHLVPPGVTGWRVNPVEIDDVPVVLLALSSQHNRYDSMALRRIADELITVLRSIDDVGKSWVVGGEQRRVSVYADPARLAAHSVTLIEVARALTETNVNVQAGSFERSNREILLEAGPHFGSAVEVGGVVVKSVDNRPVYLRDVARIVDGPADVGHYTRIGFGTAVENMVTIGQAAGEQPQAGQERQMVTVAIAKRKGSNAVTVAEDILAMAAELHGTLIPQDILLSVTRDYGETANHKVNELVKHLCFAIVVIMALLAFSLGPKEAFIVSIAVPMTLALTLLLDYLTGYTINRVTLFALILSLGLLVDDPIVDVENIHRHYQLRKEPPLDALLTAVDEVRPPTILATFTVVVSFLPMFSITGMMGPYMAPMAFNVPVAMLISLIVAFTVTPWASYKLLQNDYHKPRHAASDELEHTPVYRIYRATLQPLLATSARAWVFLLIILVAFLVSVMLAVTRAVPLKLLPFDNKNELQIVIDMPRGSTLEQTDEVARALGQYIATVNEVTDYQTYTGVASPMDFNGMVRRYYLRNGGYMGDVRINLLPKDMRRHQSHEIALRIRPEIERIGKQFGANLKIVEIPPGPPVLASLVAEIYGPPEASIGDLVTVTKRVRADLETIDGVVDVDDFSEAVHDKIHFQLNREKAALAGVNATQVAQTLRMAAAGHTVGIVHAGNERQPLEILLQLPRASRSSVADLLALRVKNAQGDLIALSELATAVVLNADQPVYHKNLRRVHFVIAEMAGRSPVEAVFDLQGILAERPLPEGYTVELAGEGEWKITVDVFRDLGLAFAAALVMIYILLVGQTGSLTMPLVMMIAIPLTIIGIMPGFWLLNLVAASPIGGYSNPVYFTATAMIGMIALAGIVVRNSIILVDFIERIRARGDVTLAEALIEAGAIRLRPIFLTAGAAMLGAFVIILDPIFSGLAWSFIFGIFASTLFSLLVIPVVYFLIHGRDDEKSSRLESRARIN</sequence>
<evidence type="ECO:0000313" key="3">
    <source>
        <dbReference type="Proteomes" id="UP000199459"/>
    </source>
</evidence>